<feature type="transmembrane region" description="Helical" evidence="1">
    <location>
        <begin position="12"/>
        <end position="33"/>
    </location>
</feature>
<dbReference type="OrthoDB" id="573857at2"/>
<evidence type="ECO:0000313" key="3">
    <source>
        <dbReference type="Proteomes" id="UP000220102"/>
    </source>
</evidence>
<evidence type="ECO:0000313" key="2">
    <source>
        <dbReference type="EMBL" id="PEN13313.1"/>
    </source>
</evidence>
<comment type="caution">
    <text evidence="2">The sequence shown here is derived from an EMBL/GenBank/DDBJ whole genome shotgun (WGS) entry which is preliminary data.</text>
</comment>
<organism evidence="2 3">
    <name type="scientific">Longibacter salinarum</name>
    <dbReference type="NCBI Taxonomy" id="1850348"/>
    <lineage>
        <taxon>Bacteria</taxon>
        <taxon>Pseudomonadati</taxon>
        <taxon>Rhodothermota</taxon>
        <taxon>Rhodothermia</taxon>
        <taxon>Rhodothermales</taxon>
        <taxon>Salisaetaceae</taxon>
        <taxon>Longibacter</taxon>
    </lineage>
</organism>
<dbReference type="EMBL" id="PDEQ01000005">
    <property type="protein sequence ID" value="PEN13313.1"/>
    <property type="molecule type" value="Genomic_DNA"/>
</dbReference>
<gene>
    <name evidence="2" type="ORF">CRI94_10175</name>
</gene>
<keyword evidence="1" id="KW-1133">Transmembrane helix</keyword>
<accession>A0A2A8CXG5</accession>
<keyword evidence="1" id="KW-0812">Transmembrane</keyword>
<dbReference type="Proteomes" id="UP000220102">
    <property type="component" value="Unassembled WGS sequence"/>
</dbReference>
<name>A0A2A8CXG5_9BACT</name>
<evidence type="ECO:0008006" key="4">
    <source>
        <dbReference type="Google" id="ProtNLM"/>
    </source>
</evidence>
<sequence length="113" mass="12916">MRPQVALRLIKGIHTVAWAFFAGCILALPVYAWRGEFDVAAVLVAIVLVEVAIIVVNEWRCPLTNVAERFTDERADNFDIYLPLWLARYNKQIFGSLFALGLLYTLARWSGWM</sequence>
<proteinExistence type="predicted"/>
<reference evidence="2 3" key="1">
    <citation type="submission" date="2017-10" db="EMBL/GenBank/DDBJ databases">
        <title>Draft genome of Longibacter Salinarum.</title>
        <authorList>
            <person name="Goh K.M."/>
            <person name="Shamsir M.S."/>
            <person name="Lim S.W."/>
        </authorList>
    </citation>
    <scope>NUCLEOTIDE SEQUENCE [LARGE SCALE GENOMIC DNA]</scope>
    <source>
        <strain evidence="2 3">KCTC 52045</strain>
    </source>
</reference>
<feature type="transmembrane region" description="Helical" evidence="1">
    <location>
        <begin position="39"/>
        <end position="59"/>
    </location>
</feature>
<dbReference type="PROSITE" id="PS51257">
    <property type="entry name" value="PROKAR_LIPOPROTEIN"/>
    <property type="match status" value="1"/>
</dbReference>
<evidence type="ECO:0000256" key="1">
    <source>
        <dbReference type="SAM" id="Phobius"/>
    </source>
</evidence>
<keyword evidence="3" id="KW-1185">Reference proteome</keyword>
<dbReference type="AlphaFoldDB" id="A0A2A8CXG5"/>
<feature type="transmembrane region" description="Helical" evidence="1">
    <location>
        <begin position="93"/>
        <end position="111"/>
    </location>
</feature>
<keyword evidence="1" id="KW-0472">Membrane</keyword>
<protein>
    <recommendedName>
        <fullName evidence="4">DUF2784 domain-containing protein</fullName>
    </recommendedName>
</protein>